<accession>A0AAU9DDH3</accession>
<dbReference type="Pfam" id="PF08780">
    <property type="entry name" value="NTase_sub_bind"/>
    <property type="match status" value="1"/>
</dbReference>
<dbReference type="Proteomes" id="UP001321582">
    <property type="component" value="Chromosome"/>
</dbReference>
<sequence>MENKDIRWIQRFSNFKRAFEQLKDAVELTKKRELSNLEKQGLIQAFEYTHELSWKVLKDFLESKGNQNIYGSRDAVKEAFKFNLGTFKK</sequence>
<evidence type="ECO:0000313" key="1">
    <source>
        <dbReference type="EMBL" id="BDU51400.1"/>
    </source>
</evidence>
<dbReference type="AlphaFoldDB" id="A0AAU9DDH3"/>
<protein>
    <recommendedName>
        <fullName evidence="3">Nucleotidyltransferase</fullName>
    </recommendedName>
</protein>
<reference evidence="1 2" key="1">
    <citation type="submission" date="2022-11" db="EMBL/GenBank/DDBJ databases">
        <title>Haliovirga abyssi gen. nov., sp. nov., a mesophilic fermentative bacterium isolated from the Iheya North hydrothermal field and the proposal of Haliovirgaceae fam. nov.</title>
        <authorList>
            <person name="Miyazaki U."/>
            <person name="Tame A."/>
            <person name="Miyazaki J."/>
            <person name="Takai K."/>
            <person name="Sawayama S."/>
            <person name="Kitajima M."/>
            <person name="Okamoto A."/>
            <person name="Nakagawa S."/>
        </authorList>
    </citation>
    <scope>NUCLEOTIDE SEQUENCE [LARGE SCALE GENOMIC DNA]</scope>
    <source>
        <strain evidence="1 2">IC12</strain>
    </source>
</reference>
<organism evidence="1 2">
    <name type="scientific">Haliovirga abyssi</name>
    <dbReference type="NCBI Taxonomy" id="2996794"/>
    <lineage>
        <taxon>Bacteria</taxon>
        <taxon>Fusobacteriati</taxon>
        <taxon>Fusobacteriota</taxon>
        <taxon>Fusobacteriia</taxon>
        <taxon>Fusobacteriales</taxon>
        <taxon>Haliovirgaceae</taxon>
        <taxon>Haliovirga</taxon>
    </lineage>
</organism>
<gene>
    <name evidence="1" type="ORF">HLVA_19690</name>
</gene>
<name>A0AAU9DDH3_9FUSO</name>
<proteinExistence type="predicted"/>
<evidence type="ECO:0008006" key="3">
    <source>
        <dbReference type="Google" id="ProtNLM"/>
    </source>
</evidence>
<dbReference type="KEGG" id="haby:HLVA_19690"/>
<keyword evidence="2" id="KW-1185">Reference proteome</keyword>
<dbReference type="Gene3D" id="1.20.120.330">
    <property type="entry name" value="Nucleotidyltransferases domain 2"/>
    <property type="match status" value="1"/>
</dbReference>
<dbReference type="EMBL" id="AP027059">
    <property type="protein sequence ID" value="BDU51400.1"/>
    <property type="molecule type" value="Genomic_DNA"/>
</dbReference>
<evidence type="ECO:0000313" key="2">
    <source>
        <dbReference type="Proteomes" id="UP001321582"/>
    </source>
</evidence>
<dbReference type="SUPFAM" id="SSF81593">
    <property type="entry name" value="Nucleotidyltransferase substrate binding subunit/domain"/>
    <property type="match status" value="1"/>
</dbReference>
<dbReference type="InterPro" id="IPR010235">
    <property type="entry name" value="HepT"/>
</dbReference>